<gene>
    <name evidence="4" type="ORF">Scaly_0867500</name>
</gene>
<evidence type="ECO:0000256" key="2">
    <source>
        <dbReference type="SAM" id="Phobius"/>
    </source>
</evidence>
<keyword evidence="2" id="KW-0812">Transmembrane</keyword>
<keyword evidence="2" id="KW-1133">Transmembrane helix</keyword>
<sequence>MSMGEGRRSSKKCLAYVAAFVVFQTAIILLFVLIVMKVRSPKVRFNAMAVESFSSTNNSTSFNMTMLAQVTIKNNNFGDFKYENSTLSILYNGVKVGEAVVPQGKAGPRKTKKFNVSVDLSGIRDRVGNDLNSGVLRLSGRGTVSGKVHLIKYEFAADIDEEEEKDSFEDYEMNDDNEALEQDEDDDDY</sequence>
<dbReference type="SUPFAM" id="SSF117070">
    <property type="entry name" value="LEA14-like"/>
    <property type="match status" value="1"/>
</dbReference>
<evidence type="ECO:0000259" key="3">
    <source>
        <dbReference type="Pfam" id="PF03168"/>
    </source>
</evidence>
<proteinExistence type="predicted"/>
<organism evidence="4">
    <name type="scientific">Sesamum calycinum</name>
    <dbReference type="NCBI Taxonomy" id="2727403"/>
    <lineage>
        <taxon>Eukaryota</taxon>
        <taxon>Viridiplantae</taxon>
        <taxon>Streptophyta</taxon>
        <taxon>Embryophyta</taxon>
        <taxon>Tracheophyta</taxon>
        <taxon>Spermatophyta</taxon>
        <taxon>Magnoliopsida</taxon>
        <taxon>eudicotyledons</taxon>
        <taxon>Gunneridae</taxon>
        <taxon>Pentapetalae</taxon>
        <taxon>asterids</taxon>
        <taxon>lamiids</taxon>
        <taxon>Lamiales</taxon>
        <taxon>Pedaliaceae</taxon>
        <taxon>Sesamum</taxon>
    </lineage>
</organism>
<dbReference type="EMBL" id="JACGWM010000005">
    <property type="protein sequence ID" value="KAL0371859.1"/>
    <property type="molecule type" value="Genomic_DNA"/>
</dbReference>
<dbReference type="InterPro" id="IPR055301">
    <property type="entry name" value="Lea14-like_2"/>
</dbReference>
<evidence type="ECO:0000256" key="1">
    <source>
        <dbReference type="SAM" id="MobiDB-lite"/>
    </source>
</evidence>
<evidence type="ECO:0000313" key="4">
    <source>
        <dbReference type="EMBL" id="KAL0371859.1"/>
    </source>
</evidence>
<reference evidence="4" key="2">
    <citation type="journal article" date="2024" name="Plant">
        <title>Genomic evolution and insights into agronomic trait innovations of Sesamum species.</title>
        <authorList>
            <person name="Miao H."/>
            <person name="Wang L."/>
            <person name="Qu L."/>
            <person name="Liu H."/>
            <person name="Sun Y."/>
            <person name="Le M."/>
            <person name="Wang Q."/>
            <person name="Wei S."/>
            <person name="Zheng Y."/>
            <person name="Lin W."/>
            <person name="Duan Y."/>
            <person name="Cao H."/>
            <person name="Xiong S."/>
            <person name="Wang X."/>
            <person name="Wei L."/>
            <person name="Li C."/>
            <person name="Ma Q."/>
            <person name="Ju M."/>
            <person name="Zhao R."/>
            <person name="Li G."/>
            <person name="Mu C."/>
            <person name="Tian Q."/>
            <person name="Mei H."/>
            <person name="Zhang T."/>
            <person name="Gao T."/>
            <person name="Zhang H."/>
        </authorList>
    </citation>
    <scope>NUCLEOTIDE SEQUENCE</scope>
    <source>
        <strain evidence="4">KEN8</strain>
    </source>
</reference>
<name>A0AAW2QW31_9LAMI</name>
<feature type="transmembrane region" description="Helical" evidence="2">
    <location>
        <begin position="14"/>
        <end position="36"/>
    </location>
</feature>
<dbReference type="AlphaFoldDB" id="A0AAW2QW31"/>
<dbReference type="Gene3D" id="2.60.40.1820">
    <property type="match status" value="1"/>
</dbReference>
<dbReference type="Pfam" id="PF03168">
    <property type="entry name" value="LEA_2"/>
    <property type="match status" value="1"/>
</dbReference>
<feature type="region of interest" description="Disordered" evidence="1">
    <location>
        <begin position="161"/>
        <end position="189"/>
    </location>
</feature>
<dbReference type="PANTHER" id="PTHR31852">
    <property type="entry name" value="LATE EMBRYOGENESIS ABUNDANT (LEA) HYDROXYPROLINE-RICH GLYCOPROTEIN FAMILY"/>
    <property type="match status" value="1"/>
</dbReference>
<accession>A0AAW2QW31</accession>
<protein>
    <recommendedName>
        <fullName evidence="3">Late embryogenesis abundant protein LEA-2 subgroup domain-containing protein</fullName>
    </recommendedName>
</protein>
<feature type="domain" description="Late embryogenesis abundant protein LEA-2 subgroup" evidence="3">
    <location>
        <begin position="70"/>
        <end position="144"/>
    </location>
</feature>
<keyword evidence="2" id="KW-0472">Membrane</keyword>
<dbReference type="InterPro" id="IPR004864">
    <property type="entry name" value="LEA_2"/>
</dbReference>
<reference evidence="4" key="1">
    <citation type="submission" date="2020-06" db="EMBL/GenBank/DDBJ databases">
        <authorList>
            <person name="Li T."/>
            <person name="Hu X."/>
            <person name="Zhang T."/>
            <person name="Song X."/>
            <person name="Zhang H."/>
            <person name="Dai N."/>
            <person name="Sheng W."/>
            <person name="Hou X."/>
            <person name="Wei L."/>
        </authorList>
    </citation>
    <scope>NUCLEOTIDE SEQUENCE</scope>
    <source>
        <strain evidence="4">KEN8</strain>
        <tissue evidence="4">Leaf</tissue>
    </source>
</reference>
<comment type="caution">
    <text evidence="4">The sequence shown here is derived from an EMBL/GenBank/DDBJ whole genome shotgun (WGS) entry which is preliminary data.</text>
</comment>